<feature type="domain" description="Ion transport" evidence="14">
    <location>
        <begin position="120"/>
        <end position="404"/>
    </location>
</feature>
<feature type="region of interest" description="Disordered" evidence="12">
    <location>
        <begin position="1"/>
        <end position="41"/>
    </location>
</feature>
<reference evidence="15" key="1">
    <citation type="submission" date="2022-02" db="EMBL/GenBank/DDBJ databases">
        <authorList>
            <person name="Giguere J D."/>
        </authorList>
    </citation>
    <scope>NUCLEOTIDE SEQUENCE</scope>
    <source>
        <strain evidence="15">CCAP 1055/1</strain>
    </source>
</reference>
<evidence type="ECO:0000256" key="10">
    <source>
        <dbReference type="ARBA" id="ARBA00023136"/>
    </source>
</evidence>
<keyword evidence="10 13" id="KW-0472">Membrane</keyword>
<evidence type="ECO:0000259" key="14">
    <source>
        <dbReference type="Pfam" id="PF00520"/>
    </source>
</evidence>
<evidence type="ECO:0000256" key="13">
    <source>
        <dbReference type="SAM" id="Phobius"/>
    </source>
</evidence>
<evidence type="ECO:0000256" key="12">
    <source>
        <dbReference type="SAM" id="MobiDB-lite"/>
    </source>
</evidence>
<feature type="compositionally biased region" description="Polar residues" evidence="12">
    <location>
        <begin position="20"/>
        <end position="32"/>
    </location>
</feature>
<evidence type="ECO:0000256" key="6">
    <source>
        <dbReference type="ARBA" id="ARBA00022882"/>
    </source>
</evidence>
<dbReference type="PRINTS" id="PR00169">
    <property type="entry name" value="KCHANNEL"/>
</dbReference>
<dbReference type="PANTHER" id="PTHR11537">
    <property type="entry name" value="VOLTAGE-GATED POTASSIUM CHANNEL"/>
    <property type="match status" value="1"/>
</dbReference>
<keyword evidence="5" id="KW-0631">Potassium channel</keyword>
<dbReference type="PANTHER" id="PTHR11537:SF254">
    <property type="entry name" value="POTASSIUM VOLTAGE-GATED CHANNEL PROTEIN SHAB"/>
    <property type="match status" value="1"/>
</dbReference>
<sequence length="524" mass="59661">MTENGHTIDEVSPLLGNRPQEYSTGNQQQFPETGNGEMAERSDVDSRRHFLRKLSNHWIPSPWDVTSVVSEPILKSPGHPTTRTAKSHHKSYSRQARSLKRRVFLCLTEPDTSIASAVFFFVLVISITLMNVVMMMQTMQAFQFTPTDCRTCGGPVTYLFDDDNFIAMPDTGAVVECVCPPTPLGWTVTVLNAMVYFFTLEWTLRVLTFEPPLNEKAPHGWGFVLQWLGHLTSTSTMMDALAIFPYYMELTFETNGLMSLRLLRLFRVFQLVRLGQYNSTFTSLINVLSQSLLYLKLLLGVLLFGAAFFGSMLYWLEKGDWEYFEGAQSYQFVRYDRNHEPEVSPFTSIPETFWWFLVTATSVGYGDTVPTTTAGKWVGVFAMLTSVLVIAFPVSVFSELWQKELRKTGALQALEEDDDDDDEEDLDPMTLASSRANTFSDSDIKLSVIPETYPPPEYRRQPQGSLESMDNESSSSLFCDNGDYVRIHKDDLADLLSHVQSIRESQRQIRTLMRKYSPKTATRR</sequence>
<feature type="transmembrane region" description="Helical" evidence="13">
    <location>
        <begin position="293"/>
        <end position="316"/>
    </location>
</feature>
<evidence type="ECO:0000256" key="7">
    <source>
        <dbReference type="ARBA" id="ARBA00022958"/>
    </source>
</evidence>
<dbReference type="GO" id="GO:0005249">
    <property type="term" value="F:voltage-gated potassium channel activity"/>
    <property type="evidence" value="ECO:0007669"/>
    <property type="project" value="InterPro"/>
</dbReference>
<name>A0A8J9T3C2_PHATR</name>
<evidence type="ECO:0000256" key="9">
    <source>
        <dbReference type="ARBA" id="ARBA00023065"/>
    </source>
</evidence>
<dbReference type="EMBL" id="OU594960">
    <property type="protein sequence ID" value="CAG9283495.1"/>
    <property type="molecule type" value="Genomic_DNA"/>
</dbReference>
<evidence type="ECO:0000256" key="5">
    <source>
        <dbReference type="ARBA" id="ARBA00022826"/>
    </source>
</evidence>
<keyword evidence="3" id="KW-0633">Potassium transport</keyword>
<keyword evidence="4 13" id="KW-0812">Transmembrane</keyword>
<evidence type="ECO:0000256" key="2">
    <source>
        <dbReference type="ARBA" id="ARBA00022448"/>
    </source>
</evidence>
<dbReference type="Proteomes" id="UP000836788">
    <property type="component" value="Chromosome 19"/>
</dbReference>
<dbReference type="Gene3D" id="1.20.120.350">
    <property type="entry name" value="Voltage-gated potassium channels. Chain C"/>
    <property type="match status" value="1"/>
</dbReference>
<evidence type="ECO:0000256" key="3">
    <source>
        <dbReference type="ARBA" id="ARBA00022538"/>
    </source>
</evidence>
<comment type="subcellular location">
    <subcellularLocation>
        <location evidence="1">Membrane</location>
        <topology evidence="1">Multi-pass membrane protein</topology>
    </subcellularLocation>
</comment>
<feature type="region of interest" description="Disordered" evidence="12">
    <location>
        <begin position="450"/>
        <end position="473"/>
    </location>
</feature>
<dbReference type="InterPro" id="IPR027359">
    <property type="entry name" value="Volt_channel_dom_sf"/>
</dbReference>
<keyword evidence="9" id="KW-0406">Ion transport</keyword>
<dbReference type="InterPro" id="IPR028325">
    <property type="entry name" value="VG_K_chnl"/>
</dbReference>
<accession>A0A8J9T3C2</accession>
<evidence type="ECO:0000313" key="15">
    <source>
        <dbReference type="EMBL" id="CAG9283495.1"/>
    </source>
</evidence>
<evidence type="ECO:0000256" key="4">
    <source>
        <dbReference type="ARBA" id="ARBA00022692"/>
    </source>
</evidence>
<dbReference type="GO" id="GO:0001508">
    <property type="term" value="P:action potential"/>
    <property type="evidence" value="ECO:0007669"/>
    <property type="project" value="TreeGrafter"/>
</dbReference>
<dbReference type="Gene3D" id="1.10.287.70">
    <property type="match status" value="1"/>
</dbReference>
<gene>
    <name evidence="15" type="ORF">PTTT1_LOCUS22986</name>
</gene>
<dbReference type="AlphaFoldDB" id="A0A8J9T3C2"/>
<evidence type="ECO:0000256" key="8">
    <source>
        <dbReference type="ARBA" id="ARBA00022989"/>
    </source>
</evidence>
<dbReference type="GO" id="GO:0008076">
    <property type="term" value="C:voltage-gated potassium channel complex"/>
    <property type="evidence" value="ECO:0007669"/>
    <property type="project" value="InterPro"/>
</dbReference>
<organism evidence="15">
    <name type="scientific">Phaeodactylum tricornutum</name>
    <name type="common">Diatom</name>
    <dbReference type="NCBI Taxonomy" id="2850"/>
    <lineage>
        <taxon>Eukaryota</taxon>
        <taxon>Sar</taxon>
        <taxon>Stramenopiles</taxon>
        <taxon>Ochrophyta</taxon>
        <taxon>Bacillariophyta</taxon>
        <taxon>Bacillariophyceae</taxon>
        <taxon>Bacillariophycidae</taxon>
        <taxon>Naviculales</taxon>
        <taxon>Phaeodactylaceae</taxon>
        <taxon>Phaeodactylum</taxon>
    </lineage>
</organism>
<keyword evidence="2" id="KW-0813">Transport</keyword>
<keyword evidence="7" id="KW-0630">Potassium</keyword>
<keyword evidence="11" id="KW-0407">Ion channel</keyword>
<evidence type="ECO:0000256" key="1">
    <source>
        <dbReference type="ARBA" id="ARBA00004141"/>
    </source>
</evidence>
<keyword evidence="8 13" id="KW-1133">Transmembrane helix</keyword>
<keyword evidence="6" id="KW-0851">Voltage-gated channel</keyword>
<dbReference type="SUPFAM" id="SSF81324">
    <property type="entry name" value="Voltage-gated potassium channels"/>
    <property type="match status" value="1"/>
</dbReference>
<feature type="transmembrane region" description="Helical" evidence="13">
    <location>
        <begin position="377"/>
        <end position="397"/>
    </location>
</feature>
<proteinExistence type="predicted"/>
<dbReference type="InterPro" id="IPR005821">
    <property type="entry name" value="Ion_trans_dom"/>
</dbReference>
<feature type="transmembrane region" description="Helical" evidence="13">
    <location>
        <begin position="114"/>
        <end position="134"/>
    </location>
</feature>
<evidence type="ECO:0000256" key="11">
    <source>
        <dbReference type="ARBA" id="ARBA00023303"/>
    </source>
</evidence>
<dbReference type="Pfam" id="PF00520">
    <property type="entry name" value="Ion_trans"/>
    <property type="match status" value="1"/>
</dbReference>
<protein>
    <recommendedName>
        <fullName evidence="14">Ion transport domain-containing protein</fullName>
    </recommendedName>
</protein>